<dbReference type="SUPFAM" id="SSF48403">
    <property type="entry name" value="Ankyrin repeat"/>
    <property type="match status" value="1"/>
</dbReference>
<dbReference type="EMBL" id="JNBS01002685">
    <property type="protein sequence ID" value="OQR89681.1"/>
    <property type="molecule type" value="Genomic_DNA"/>
</dbReference>
<keyword evidence="4" id="KW-0732">Signal</keyword>
<dbReference type="PANTHER" id="PTHR24198:SF165">
    <property type="entry name" value="ANKYRIN REPEAT-CONTAINING PROTEIN-RELATED"/>
    <property type="match status" value="1"/>
</dbReference>
<evidence type="ECO:0000256" key="3">
    <source>
        <dbReference type="PROSITE-ProRule" id="PRU00023"/>
    </source>
</evidence>
<keyword evidence="2 3" id="KW-0040">ANK repeat</keyword>
<protein>
    <submittedName>
        <fullName evidence="5">Secreted protein</fullName>
    </submittedName>
</protein>
<dbReference type="PROSITE" id="PS50088">
    <property type="entry name" value="ANK_REPEAT"/>
    <property type="match status" value="1"/>
</dbReference>
<organism evidence="5">
    <name type="scientific">Thraustotheca clavata</name>
    <dbReference type="NCBI Taxonomy" id="74557"/>
    <lineage>
        <taxon>Eukaryota</taxon>
        <taxon>Sar</taxon>
        <taxon>Stramenopiles</taxon>
        <taxon>Oomycota</taxon>
        <taxon>Saprolegniomycetes</taxon>
        <taxon>Saprolegniales</taxon>
        <taxon>Achlyaceae</taxon>
        <taxon>Thraustotheca</taxon>
    </lineage>
</organism>
<dbReference type="InterPro" id="IPR002110">
    <property type="entry name" value="Ankyrin_rpt"/>
</dbReference>
<dbReference type="InterPro" id="IPR036770">
    <property type="entry name" value="Ankyrin_rpt-contain_sf"/>
</dbReference>
<sequence>MKGISVFLTFLVASVFGQNTEYHAACAQNKADVVASILKTNPQVLNEIGPEGGQTCLMRACLYGSLDVVKLLLAYPEIEVMKGEKDGYTPLHGAAYQGRPNVAKLLLEYGLSPTEFHKDGFAPFHRAAWGSQRRHTETVRIFLEAGVPADLKTADGRTAVEITENYYTRRLLQNLQPIDEL</sequence>
<name>A0A0A7CMJ6_9STRA</name>
<proteinExistence type="predicted"/>
<dbReference type="SMART" id="SM00248">
    <property type="entry name" value="ANK"/>
    <property type="match status" value="4"/>
</dbReference>
<keyword evidence="7" id="KW-1185">Reference proteome</keyword>
<evidence type="ECO:0000256" key="4">
    <source>
        <dbReference type="SAM" id="SignalP"/>
    </source>
</evidence>
<gene>
    <name evidence="6" type="ORF">THRCLA_09636</name>
</gene>
<feature type="chain" id="PRO_5002027318" evidence="4">
    <location>
        <begin position="18"/>
        <end position="181"/>
    </location>
</feature>
<evidence type="ECO:0000256" key="1">
    <source>
        <dbReference type="ARBA" id="ARBA00022737"/>
    </source>
</evidence>
<dbReference type="OrthoDB" id="1577640at2759"/>
<evidence type="ECO:0000256" key="2">
    <source>
        <dbReference type="ARBA" id="ARBA00023043"/>
    </source>
</evidence>
<dbReference type="Proteomes" id="UP000243217">
    <property type="component" value="Unassembled WGS sequence"/>
</dbReference>
<evidence type="ECO:0000313" key="6">
    <source>
        <dbReference type="EMBL" id="OQR89681.1"/>
    </source>
</evidence>
<dbReference type="PANTHER" id="PTHR24198">
    <property type="entry name" value="ANKYRIN REPEAT AND PROTEIN KINASE DOMAIN-CONTAINING PROTEIN"/>
    <property type="match status" value="1"/>
</dbReference>
<dbReference type="EMBL" id="KM038224">
    <property type="protein sequence ID" value="AIG55685.1"/>
    <property type="molecule type" value="Genomic_DNA"/>
</dbReference>
<evidence type="ECO:0000313" key="5">
    <source>
        <dbReference type="EMBL" id="AIG55685.1"/>
    </source>
</evidence>
<accession>A0A0A7CMJ6</accession>
<keyword evidence="1" id="KW-0677">Repeat</keyword>
<feature type="signal peptide" evidence="4">
    <location>
        <begin position="1"/>
        <end position="17"/>
    </location>
</feature>
<dbReference type="AlphaFoldDB" id="A0A0A7CMJ6"/>
<reference evidence="5 7" key="1">
    <citation type="journal article" date="2014" name="Genome Biol. Evol.">
        <title>The secreted proteins of Achlya hypogyna and Thraustotheca clavata identify the ancestral oomycete secretome and reveal gene acquisitions by horizontal gene transfer.</title>
        <authorList>
            <person name="Misner I."/>
            <person name="Blouin N."/>
            <person name="Leonard G."/>
            <person name="Richards T.A."/>
            <person name="Lane C.E."/>
        </authorList>
    </citation>
    <scope>NUCLEOTIDE SEQUENCE</scope>
    <source>
        <strain evidence="5 7">ATCC 34112</strain>
    </source>
</reference>
<feature type="repeat" description="ANK" evidence="3">
    <location>
        <begin position="86"/>
        <end position="118"/>
    </location>
</feature>
<dbReference type="PROSITE" id="PS50297">
    <property type="entry name" value="ANK_REP_REGION"/>
    <property type="match status" value="1"/>
</dbReference>
<evidence type="ECO:0000313" key="7">
    <source>
        <dbReference type="Proteomes" id="UP000243217"/>
    </source>
</evidence>
<dbReference type="Gene3D" id="1.25.40.20">
    <property type="entry name" value="Ankyrin repeat-containing domain"/>
    <property type="match status" value="1"/>
</dbReference>
<dbReference type="Pfam" id="PF12796">
    <property type="entry name" value="Ank_2"/>
    <property type="match status" value="1"/>
</dbReference>
<dbReference type="STRING" id="74557.A0A0A7CMJ6"/>